<keyword evidence="3 10" id="KW-0808">Transferase</keyword>
<dbReference type="SUPFAM" id="SSF116734">
    <property type="entry name" value="DNA methylase specificity domain"/>
    <property type="match status" value="1"/>
</dbReference>
<evidence type="ECO:0000256" key="4">
    <source>
        <dbReference type="ARBA" id="ARBA00022691"/>
    </source>
</evidence>
<comment type="catalytic activity">
    <reaction evidence="7">
        <text>a 2'-deoxyadenosine in DNA + S-adenosyl-L-methionine = an N(6)-methyl-2'-deoxyadenosine in DNA + S-adenosyl-L-homocysteine + H(+)</text>
        <dbReference type="Rhea" id="RHEA:15197"/>
        <dbReference type="Rhea" id="RHEA-COMP:12418"/>
        <dbReference type="Rhea" id="RHEA-COMP:12419"/>
        <dbReference type="ChEBI" id="CHEBI:15378"/>
        <dbReference type="ChEBI" id="CHEBI:57856"/>
        <dbReference type="ChEBI" id="CHEBI:59789"/>
        <dbReference type="ChEBI" id="CHEBI:90615"/>
        <dbReference type="ChEBI" id="CHEBI:90616"/>
        <dbReference type="EC" id="2.1.1.72"/>
    </reaction>
</comment>
<keyword evidence="4" id="KW-0949">S-adenosyl-L-methionine</keyword>
<dbReference type="InterPro" id="IPR029063">
    <property type="entry name" value="SAM-dependent_MTases_sf"/>
</dbReference>
<accession>I3CD56</accession>
<dbReference type="PROSITE" id="PS00092">
    <property type="entry name" value="N6_MTASE"/>
    <property type="match status" value="1"/>
</dbReference>
<dbReference type="PANTHER" id="PTHR33841:SF1">
    <property type="entry name" value="DNA METHYLTRANSFERASE A"/>
    <property type="match status" value="1"/>
</dbReference>
<dbReference type="PANTHER" id="PTHR33841">
    <property type="entry name" value="DNA METHYLTRANSFERASE YEEA-RELATED"/>
    <property type="match status" value="1"/>
</dbReference>
<keyword evidence="6" id="KW-0238">DNA-binding</keyword>
<evidence type="ECO:0000259" key="8">
    <source>
        <dbReference type="Pfam" id="PF07669"/>
    </source>
</evidence>
<sequence length="1011" mass="116327">MPFINSRLLKKILHATEIPPAHLEILTKWRDSILNRQIYSQNETSLDSHFIQSILINILDYKDFGEDRTLWKNKPIASGNVDIALGHFTDGQDKIIAPFELKGAKTRDLDAIMAGRHKSPVQQAWEYAMDATGAQWVLVSNYVELRLYAVGYGRRVYETWDLSRLTEPLEYARLQLLLNAKQLLSGATADILRQSEQTEKEITNQLYADYTKLREKLLKTLAKDNPSISASELIHLTQKILDRILFIAFAEDKGLLPNRILAKVCETQNIFNPQPIWHSFIGLFRAIHEGHEKLAIPAYNGGLFQTDCLLDELTVNDELCQDFKALGEYDFASEVSVTVLGHIFEQSITDIEVLQKAVRGEHATEKVSKRKQDGIFYTPAYITRFIVEQAVGGWLAERKAELGFNELPILTEQDYESIRLNSGRVEYNKKIEKHIEVWKRYKTILSQIKVLDPACGSGAFLSEVFDYLYQEGQTINERLTTLHGGQAHLFRWDTHILANNLYGVDINNESVEITKLSLWLKTANKQEKLTYLDNNIKCGNSLIDDVTVAGHHAFSWHIKFAEIMQAGGFDVVVGNPPYIPIESIPETTKQYLKIKFPYLERKFDLSTVFTIKGLSLLNQNGYLSYISSVTWQTGENYNAFRKNLLTQYGLLVLVNLPFDVFPDAYVDTGIYLFSKNISSSYKVFCFNKQEKISHLDLINYQLVETTLLASTNYKIILNIKNYYLLNKIKTNQNYVKLGSITQSTQGLSKSCYDLSPVKTANNNIPFLESGIINRYKLIITQMSYTHLDNNSSLFQYYNNIEKILIRRIISRQNRLLVSYVNQQIIFKKDVNPFILKNTNFYTKYLLCILASKLISYLYLNSSSIAVKDDFRQTTLAELREIPIIQIPLSQQSIFVEYADMMLIKVEQLHQTVSKTILLINTEFRLAKISKSLENWYTLDFTDFLTELTKANVKLSLAQKSDWMDYFNQQKQQALILKQEIEQTDKAIDQLVYALYGLTTEEIQLVEDSFNF</sequence>
<dbReference type="HOGENOM" id="CLU_002539_2_0_6"/>
<feature type="domain" description="Type II methyltransferase M.TaqI-like" evidence="8">
    <location>
        <begin position="499"/>
        <end position="661"/>
    </location>
</feature>
<dbReference type="PRINTS" id="PR00507">
    <property type="entry name" value="N12N6MTFRASE"/>
</dbReference>
<name>I3CD56_9GAMM</name>
<evidence type="ECO:0000256" key="1">
    <source>
        <dbReference type="ARBA" id="ARBA00011900"/>
    </source>
</evidence>
<dbReference type="GO" id="GO:0003677">
    <property type="term" value="F:DNA binding"/>
    <property type="evidence" value="ECO:0007669"/>
    <property type="project" value="UniProtKB-KW"/>
</dbReference>
<dbReference type="GO" id="GO:0009307">
    <property type="term" value="P:DNA restriction-modification system"/>
    <property type="evidence" value="ECO:0007669"/>
    <property type="project" value="UniProtKB-KW"/>
</dbReference>
<dbReference type="SUPFAM" id="SSF53335">
    <property type="entry name" value="S-adenosyl-L-methionine-dependent methyltransferases"/>
    <property type="match status" value="1"/>
</dbReference>
<dbReference type="AlphaFoldDB" id="I3CD56"/>
<keyword evidence="5" id="KW-0680">Restriction system</keyword>
<dbReference type="GO" id="GO:0032259">
    <property type="term" value="P:methylation"/>
    <property type="evidence" value="ECO:0007669"/>
    <property type="project" value="UniProtKB-KW"/>
</dbReference>
<protein>
    <recommendedName>
        <fullName evidence="1">site-specific DNA-methyltransferase (adenine-specific)</fullName>
        <ecNumber evidence="1">2.1.1.72</ecNumber>
    </recommendedName>
</protein>
<feature type="domain" description="TaqI-like C-terminal specificity" evidence="9">
    <location>
        <begin position="772"/>
        <end position="883"/>
    </location>
</feature>
<evidence type="ECO:0000313" key="11">
    <source>
        <dbReference type="Proteomes" id="UP000005744"/>
    </source>
</evidence>
<dbReference type="Pfam" id="PF12950">
    <property type="entry name" value="TaqI_C"/>
    <property type="match status" value="1"/>
</dbReference>
<evidence type="ECO:0000256" key="2">
    <source>
        <dbReference type="ARBA" id="ARBA00022603"/>
    </source>
</evidence>
<dbReference type="RefSeq" id="WP_002683569.1">
    <property type="nucleotide sequence ID" value="NZ_JH600070.1"/>
</dbReference>
<dbReference type="eggNOG" id="COG1002">
    <property type="taxonomic scope" value="Bacteria"/>
</dbReference>
<reference evidence="10 11" key="1">
    <citation type="submission" date="2011-11" db="EMBL/GenBank/DDBJ databases">
        <title>Improved High-Quality Draft sequence of Beggiatoa alba B18lD.</title>
        <authorList>
            <consortium name="US DOE Joint Genome Institute"/>
            <person name="Lucas S."/>
            <person name="Han J."/>
            <person name="Lapidus A."/>
            <person name="Cheng J.-F."/>
            <person name="Goodwin L."/>
            <person name="Pitluck S."/>
            <person name="Peters L."/>
            <person name="Mikhailova N."/>
            <person name="Held B."/>
            <person name="Detter J.C."/>
            <person name="Han C."/>
            <person name="Tapia R."/>
            <person name="Land M."/>
            <person name="Hauser L."/>
            <person name="Kyrpides N."/>
            <person name="Ivanova N."/>
            <person name="Pagani I."/>
            <person name="Samuel K."/>
            <person name="Teske A."/>
            <person name="Mueller J."/>
            <person name="Woyke T."/>
        </authorList>
    </citation>
    <scope>NUCLEOTIDE SEQUENCE [LARGE SCALE GENOMIC DNA]</scope>
    <source>
        <strain evidence="10 11">B18LD</strain>
    </source>
</reference>
<keyword evidence="11" id="KW-1185">Reference proteome</keyword>
<dbReference type="eggNOG" id="COG0827">
    <property type="taxonomic scope" value="Bacteria"/>
</dbReference>
<dbReference type="EMBL" id="JH600070">
    <property type="protein sequence ID" value="EIJ41549.1"/>
    <property type="molecule type" value="Genomic_DNA"/>
</dbReference>
<dbReference type="EC" id="2.1.1.72" evidence="1"/>
<dbReference type="Pfam" id="PF07669">
    <property type="entry name" value="Eco57I"/>
    <property type="match status" value="1"/>
</dbReference>
<dbReference type="Proteomes" id="UP000005744">
    <property type="component" value="Unassembled WGS sequence"/>
</dbReference>
<organism evidence="10 11">
    <name type="scientific">Beggiatoa alba B18LD</name>
    <dbReference type="NCBI Taxonomy" id="395493"/>
    <lineage>
        <taxon>Bacteria</taxon>
        <taxon>Pseudomonadati</taxon>
        <taxon>Pseudomonadota</taxon>
        <taxon>Gammaproteobacteria</taxon>
        <taxon>Thiotrichales</taxon>
        <taxon>Thiotrichaceae</taxon>
        <taxon>Beggiatoa</taxon>
    </lineage>
</organism>
<evidence type="ECO:0000256" key="6">
    <source>
        <dbReference type="ARBA" id="ARBA00023125"/>
    </source>
</evidence>
<evidence type="ECO:0000313" key="10">
    <source>
        <dbReference type="EMBL" id="EIJ41549.1"/>
    </source>
</evidence>
<dbReference type="GO" id="GO:0009007">
    <property type="term" value="F:site-specific DNA-methyltransferase (adenine-specific) activity"/>
    <property type="evidence" value="ECO:0007669"/>
    <property type="project" value="UniProtKB-EC"/>
</dbReference>
<evidence type="ECO:0000259" key="9">
    <source>
        <dbReference type="Pfam" id="PF12950"/>
    </source>
</evidence>
<dbReference type="InterPro" id="IPR025931">
    <property type="entry name" value="TaqI_C"/>
</dbReference>
<dbReference type="STRING" id="395493.BegalDRAFT_0637"/>
<dbReference type="InterPro" id="IPR002052">
    <property type="entry name" value="DNA_methylase_N6_adenine_CS"/>
</dbReference>
<gene>
    <name evidence="10" type="ORF">BegalDRAFT_0637</name>
</gene>
<proteinExistence type="predicted"/>
<keyword evidence="2 10" id="KW-0489">Methyltransferase</keyword>
<evidence type="ECO:0000256" key="5">
    <source>
        <dbReference type="ARBA" id="ARBA00022747"/>
    </source>
</evidence>
<evidence type="ECO:0000256" key="3">
    <source>
        <dbReference type="ARBA" id="ARBA00022679"/>
    </source>
</evidence>
<evidence type="ECO:0000256" key="7">
    <source>
        <dbReference type="ARBA" id="ARBA00047942"/>
    </source>
</evidence>
<dbReference type="InterPro" id="IPR050953">
    <property type="entry name" value="N4_N6_ade-DNA_methylase"/>
</dbReference>
<dbReference type="InterPro" id="IPR011639">
    <property type="entry name" value="MethylTrfase_TaqI-like_dom"/>
</dbReference>
<dbReference type="Gene3D" id="3.40.50.150">
    <property type="entry name" value="Vaccinia Virus protein VP39"/>
    <property type="match status" value="1"/>
</dbReference>